<feature type="signal peptide" evidence="5">
    <location>
        <begin position="1"/>
        <end position="18"/>
    </location>
</feature>
<dbReference type="PANTHER" id="PTHR40980:SF5">
    <property type="entry name" value="TONB-DEPENDENT RECEPTOR"/>
    <property type="match status" value="1"/>
</dbReference>
<evidence type="ECO:0000256" key="1">
    <source>
        <dbReference type="ARBA" id="ARBA00004442"/>
    </source>
</evidence>
<comment type="similarity">
    <text evidence="4">Belongs to the TonB-dependent receptor family.</text>
</comment>
<dbReference type="Pfam" id="PF00593">
    <property type="entry name" value="TonB_dep_Rec_b-barrel"/>
    <property type="match status" value="1"/>
</dbReference>
<dbReference type="EMBL" id="FNBD01000005">
    <property type="protein sequence ID" value="SDE94148.1"/>
    <property type="molecule type" value="Genomic_DNA"/>
</dbReference>
<dbReference type="GO" id="GO:0009279">
    <property type="term" value="C:cell outer membrane"/>
    <property type="evidence" value="ECO:0007669"/>
    <property type="project" value="UniProtKB-SubCell"/>
</dbReference>
<comment type="subcellular location">
    <subcellularLocation>
        <location evidence="1 4">Cell outer membrane</location>
    </subcellularLocation>
</comment>
<dbReference type="Gene3D" id="2.60.40.1120">
    <property type="entry name" value="Carboxypeptidase-like, regulatory domain"/>
    <property type="match status" value="1"/>
</dbReference>
<organism evidence="8 9">
    <name type="scientific">Cellulophaga baltica</name>
    <dbReference type="NCBI Taxonomy" id="76594"/>
    <lineage>
        <taxon>Bacteria</taxon>
        <taxon>Pseudomonadati</taxon>
        <taxon>Bacteroidota</taxon>
        <taxon>Flavobacteriia</taxon>
        <taxon>Flavobacteriales</taxon>
        <taxon>Flavobacteriaceae</taxon>
        <taxon>Cellulophaga</taxon>
    </lineage>
</organism>
<dbReference type="PANTHER" id="PTHR40980">
    <property type="entry name" value="PLUG DOMAIN-CONTAINING PROTEIN"/>
    <property type="match status" value="1"/>
</dbReference>
<evidence type="ECO:0000313" key="8">
    <source>
        <dbReference type="EMBL" id="SDE94148.1"/>
    </source>
</evidence>
<dbReference type="InterPro" id="IPR012910">
    <property type="entry name" value="Plug_dom"/>
</dbReference>
<evidence type="ECO:0000256" key="2">
    <source>
        <dbReference type="ARBA" id="ARBA00023136"/>
    </source>
</evidence>
<feature type="domain" description="TonB-dependent receptor-like beta-barrel" evidence="6">
    <location>
        <begin position="460"/>
        <end position="903"/>
    </location>
</feature>
<protein>
    <submittedName>
        <fullName evidence="8">Outer membrane receptor proteins, mostly Fe transport</fullName>
    </submittedName>
</protein>
<evidence type="ECO:0000259" key="7">
    <source>
        <dbReference type="Pfam" id="PF07715"/>
    </source>
</evidence>
<dbReference type="Gene3D" id="2.40.170.20">
    <property type="entry name" value="TonB-dependent receptor, beta-barrel domain"/>
    <property type="match status" value="1"/>
</dbReference>
<dbReference type="InterPro" id="IPR037066">
    <property type="entry name" value="Plug_dom_sf"/>
</dbReference>
<dbReference type="Proteomes" id="UP000182114">
    <property type="component" value="Unassembled WGS sequence"/>
</dbReference>
<feature type="domain" description="TonB-dependent receptor plug" evidence="7">
    <location>
        <begin position="136"/>
        <end position="231"/>
    </location>
</feature>
<keyword evidence="8" id="KW-0675">Receptor</keyword>
<proteinExistence type="inferred from homology"/>
<evidence type="ECO:0000256" key="3">
    <source>
        <dbReference type="ARBA" id="ARBA00023237"/>
    </source>
</evidence>
<evidence type="ECO:0000256" key="5">
    <source>
        <dbReference type="SAM" id="SignalP"/>
    </source>
</evidence>
<keyword evidence="4" id="KW-0798">TonB box</keyword>
<dbReference type="InterPro" id="IPR036942">
    <property type="entry name" value="Beta-barrel_TonB_sf"/>
</dbReference>
<dbReference type="SUPFAM" id="SSF49464">
    <property type="entry name" value="Carboxypeptidase regulatory domain-like"/>
    <property type="match status" value="1"/>
</dbReference>
<evidence type="ECO:0000259" key="6">
    <source>
        <dbReference type="Pfam" id="PF00593"/>
    </source>
</evidence>
<accession>A0A1G7H153</accession>
<dbReference type="AlphaFoldDB" id="A0A1G7H153"/>
<dbReference type="Pfam" id="PF13715">
    <property type="entry name" value="CarbopepD_reg_2"/>
    <property type="match status" value="1"/>
</dbReference>
<reference evidence="9" key="1">
    <citation type="submission" date="2016-10" db="EMBL/GenBank/DDBJ databases">
        <authorList>
            <person name="Varghese N."/>
            <person name="Submissions S."/>
        </authorList>
    </citation>
    <scope>NUCLEOTIDE SEQUENCE [LARGE SCALE GENOMIC DNA]</scope>
    <source>
        <strain evidence="9">DSM 24729</strain>
    </source>
</reference>
<dbReference type="Gene3D" id="2.170.130.10">
    <property type="entry name" value="TonB-dependent receptor, plug domain"/>
    <property type="match status" value="1"/>
</dbReference>
<feature type="chain" id="PRO_5010165152" evidence="5">
    <location>
        <begin position="19"/>
        <end position="964"/>
    </location>
</feature>
<evidence type="ECO:0000313" key="9">
    <source>
        <dbReference type="Proteomes" id="UP000182114"/>
    </source>
</evidence>
<gene>
    <name evidence="8" type="ORF">SAMN04487992_105204</name>
</gene>
<keyword evidence="3" id="KW-0998">Cell outer membrane</keyword>
<keyword evidence="9" id="KW-1185">Reference proteome</keyword>
<name>A0A1G7H153_9FLAO</name>
<dbReference type="eggNOG" id="COG4771">
    <property type="taxonomic scope" value="Bacteria"/>
</dbReference>
<dbReference type="Pfam" id="PF07715">
    <property type="entry name" value="Plug"/>
    <property type="match status" value="1"/>
</dbReference>
<sequence>MKYLLVSLFLIVSTLSFAQDKGSVVGTVIDKEAGDEPLAFANVLIKGTTKGTTTDFDGLYEIANVDPGTYSIVFSYLGYESVEIPNIAIEAGKVTTINVPLAASEGMSLDEVVVTTTARKDSEAALLLDQKKSVDITVAIGAQELGKIGVTDAATATTKISGVTSSQASGDVYVRGLGDRYLSTTLNGLQVPSDNVDRKNIALELFPTSVLQNVSVRKTFSVQNTADQSSGTVNIASRELSGSSEFSVSLSAGGNTNVLKNGVYDNFKVSPNYSNTTLGIYNENPLLQTQIIQQSWNTEKLNNPINYSASLTAGKKFFENKLAILLTASHSKSNEYQQGTFKQFRSNFIEDSINDATTYTTNIINTALLDVVFYANEKNKIKSSTFVVNKFSDQVFEAGRDGKTVIFEETEPAEGLSQFIRDQNSKQTQLFVTQLIGSHKIGEINTIEWAGGYNFLNADEPNRIRNEINFDFDGTEIELARRGDFQQRKSSQKINDIEYNGYLKDIIKIIDEEDRNFKIEIGANYRNKERDFSSEFVGVIEASGRTVTPTSLDDLGSVFTIPNFNDGNLRYRLLGANAKGAREDIYTGNLESYAGYADINVGLKKWNFNAGLRFQKDDLSVNYDIGNLGISRLGSSEQDYNRVYPSLNVKYSVNDNNAFRFAASQTLTLPEFKEIAPFQYVSPTNQITAGNPDLRASTNFNYDIKWESYPSIGELISFGAFYKKIEDPINRLRQRSASGVFSYFNSGEKAEVFGLEAETKFDLIKATTNDEDGNLSGSELSLVFNATRMWHTQDLKQIINEDGTVGESFRYKNITETDLQGASDWILNSSINFNTAGENPLAASLTANYASDKIYAIGVANTLTSSDFDYDDAIIEKGFVTLDAVVSKEINEHWKVKLVGRNLLNPNIKQTQNILTNVRDFSQLSSSTTLEERQAMNIPLMEQENTVLAYKLGINLSIGVSFQF</sequence>
<dbReference type="RefSeq" id="WP_024479092.1">
    <property type="nucleotide sequence ID" value="NZ_FNBD01000005.1"/>
</dbReference>
<dbReference type="InterPro" id="IPR008969">
    <property type="entry name" value="CarboxyPept-like_regulatory"/>
</dbReference>
<dbReference type="InterPro" id="IPR000531">
    <property type="entry name" value="Beta-barrel_TonB"/>
</dbReference>
<keyword evidence="5" id="KW-0732">Signal</keyword>
<evidence type="ECO:0000256" key="4">
    <source>
        <dbReference type="RuleBase" id="RU003357"/>
    </source>
</evidence>
<keyword evidence="2 4" id="KW-0472">Membrane</keyword>
<dbReference type="SUPFAM" id="SSF56935">
    <property type="entry name" value="Porins"/>
    <property type="match status" value="1"/>
</dbReference>